<proteinExistence type="inferred from homology"/>
<dbReference type="CDD" id="cd04489">
    <property type="entry name" value="ExoVII_LU_OBF"/>
    <property type="match status" value="1"/>
</dbReference>
<comment type="subcellular location">
    <subcellularLocation>
        <location evidence="5 6">Cytoplasm</location>
    </subcellularLocation>
</comment>
<evidence type="ECO:0000256" key="4">
    <source>
        <dbReference type="ARBA" id="ARBA00022839"/>
    </source>
</evidence>
<evidence type="ECO:0000259" key="7">
    <source>
        <dbReference type="Pfam" id="PF02601"/>
    </source>
</evidence>
<evidence type="ECO:0000313" key="9">
    <source>
        <dbReference type="EMBL" id="GGP21417.1"/>
    </source>
</evidence>
<dbReference type="NCBIfam" id="TIGR00237">
    <property type="entry name" value="xseA"/>
    <property type="match status" value="1"/>
</dbReference>
<accession>A0ABQ2P9D0</accession>
<comment type="catalytic activity">
    <reaction evidence="5 6">
        <text>Exonucleolytic cleavage in either 5'- to 3'- or 3'- to 5'-direction to yield nucleoside 5'-phosphates.</text>
        <dbReference type="EC" id="3.1.11.6"/>
    </reaction>
</comment>
<organism evidence="9 10">
    <name type="scientific">Silvimonas iriomotensis</name>
    <dbReference type="NCBI Taxonomy" id="449662"/>
    <lineage>
        <taxon>Bacteria</taxon>
        <taxon>Pseudomonadati</taxon>
        <taxon>Pseudomonadota</taxon>
        <taxon>Betaproteobacteria</taxon>
        <taxon>Neisseriales</taxon>
        <taxon>Chitinibacteraceae</taxon>
        <taxon>Silvimonas</taxon>
    </lineage>
</organism>
<evidence type="ECO:0000256" key="5">
    <source>
        <dbReference type="HAMAP-Rule" id="MF_00378"/>
    </source>
</evidence>
<dbReference type="EC" id="3.1.11.6" evidence="5"/>
<comment type="subunit">
    <text evidence="5">Heterooligomer composed of large and small subunits.</text>
</comment>
<dbReference type="Pfam" id="PF13742">
    <property type="entry name" value="tRNA_anti_2"/>
    <property type="match status" value="1"/>
</dbReference>
<comment type="caution">
    <text evidence="9">The sequence shown here is derived from an EMBL/GenBank/DDBJ whole genome shotgun (WGS) entry which is preliminary data.</text>
</comment>
<dbReference type="PANTHER" id="PTHR30008">
    <property type="entry name" value="EXODEOXYRIBONUCLEASE 7 LARGE SUBUNIT"/>
    <property type="match status" value="1"/>
</dbReference>
<evidence type="ECO:0000259" key="8">
    <source>
        <dbReference type="Pfam" id="PF13742"/>
    </source>
</evidence>
<feature type="domain" description="Exonuclease VII large subunit C-terminal" evidence="7">
    <location>
        <begin position="129"/>
        <end position="439"/>
    </location>
</feature>
<dbReference type="HAMAP" id="MF_00378">
    <property type="entry name" value="Exonuc_7_L"/>
    <property type="match status" value="1"/>
</dbReference>
<name>A0ABQ2P9D0_9NEIS</name>
<dbReference type="Proteomes" id="UP000637267">
    <property type="component" value="Unassembled WGS sequence"/>
</dbReference>
<dbReference type="InterPro" id="IPR020579">
    <property type="entry name" value="Exonuc_VII_lsu_C"/>
</dbReference>
<dbReference type="Pfam" id="PF02601">
    <property type="entry name" value="Exonuc_VII_L"/>
    <property type="match status" value="1"/>
</dbReference>
<comment type="similarity">
    <text evidence="5 6">Belongs to the XseA family.</text>
</comment>
<keyword evidence="3 5" id="KW-0378">Hydrolase</keyword>
<keyword evidence="1 5" id="KW-0963">Cytoplasm</keyword>
<keyword evidence="4 5" id="KW-0269">Exonuclease</keyword>
<protein>
    <recommendedName>
        <fullName evidence="5">Exodeoxyribonuclease 7 large subunit</fullName>
        <ecNumber evidence="5">3.1.11.6</ecNumber>
    </recommendedName>
    <alternativeName>
        <fullName evidence="5">Exodeoxyribonuclease VII large subunit</fullName>
        <shortName evidence="5">Exonuclease VII large subunit</shortName>
    </alternativeName>
</protein>
<sequence>MFSNLSSISNAVLTVSDLNRTVRELLEGSLPVLWVSGEISNFKRYDSGHCYFSLKDKNAQVRCVMFRNRAGLLDFQPKEGMSVEIRAVVTLYEARGDYQLTVEAMRPAGLGALFEAFEKLKARLNAEGLFDAARKQTLPTFPRAIGIVTSPKAAALRDVLTTLGRRMPGLPVILYPCAVQGAGAGAEIAAAINKAAERNEVDTLVVCRGGGSLEDLWAFNEEVVARAIAACAIPVVSGVGHETDFTISDFVADVRAATPTAAAELASPNRAEWLGRLAEQQRHLQRAFERQLQLRMQKLDNLARRLRHPGDTLTRQRERLAMLSVRLNTAPARQLDRKLSALAQMRLRLIHASPALDTARNRLNHTASRLAVASARAQDQRLARLAQLRGQLQALNPNAVLARGYALVETPKGQVIQQAAQLHAGDKIRVRFADDAIDAAVTGKPDGQQSLF</sequence>
<dbReference type="InterPro" id="IPR003753">
    <property type="entry name" value="Exonuc_VII_L"/>
</dbReference>
<evidence type="ECO:0000256" key="2">
    <source>
        <dbReference type="ARBA" id="ARBA00022722"/>
    </source>
</evidence>
<evidence type="ECO:0000256" key="3">
    <source>
        <dbReference type="ARBA" id="ARBA00022801"/>
    </source>
</evidence>
<keyword evidence="10" id="KW-1185">Reference proteome</keyword>
<gene>
    <name evidence="5 9" type="primary">xseA</name>
    <name evidence="9" type="ORF">GCM10010970_20370</name>
</gene>
<reference evidence="10" key="1">
    <citation type="journal article" date="2019" name="Int. J. Syst. Evol. Microbiol.">
        <title>The Global Catalogue of Microorganisms (GCM) 10K type strain sequencing project: providing services to taxonomists for standard genome sequencing and annotation.</title>
        <authorList>
            <consortium name="The Broad Institute Genomics Platform"/>
            <consortium name="The Broad Institute Genome Sequencing Center for Infectious Disease"/>
            <person name="Wu L."/>
            <person name="Ma J."/>
        </authorList>
    </citation>
    <scope>NUCLEOTIDE SEQUENCE [LARGE SCALE GENOMIC DNA]</scope>
    <source>
        <strain evidence="10">CGMCC 1.8859</strain>
    </source>
</reference>
<dbReference type="InterPro" id="IPR025824">
    <property type="entry name" value="OB-fold_nuc-bd_dom"/>
</dbReference>
<dbReference type="PANTHER" id="PTHR30008:SF0">
    <property type="entry name" value="EXODEOXYRIBONUCLEASE 7 LARGE SUBUNIT"/>
    <property type="match status" value="1"/>
</dbReference>
<keyword evidence="2 5" id="KW-0540">Nuclease</keyword>
<comment type="function">
    <text evidence="5">Bidirectionally degrades single-stranded DNA into large acid-insoluble oligonucleotides, which are then degraded further into small acid-soluble oligonucleotides.</text>
</comment>
<evidence type="ECO:0000256" key="1">
    <source>
        <dbReference type="ARBA" id="ARBA00022490"/>
    </source>
</evidence>
<evidence type="ECO:0000256" key="6">
    <source>
        <dbReference type="RuleBase" id="RU004355"/>
    </source>
</evidence>
<feature type="domain" description="OB-fold nucleic acid binding" evidence="8">
    <location>
        <begin position="13"/>
        <end position="106"/>
    </location>
</feature>
<dbReference type="EMBL" id="BMLX01000002">
    <property type="protein sequence ID" value="GGP21417.1"/>
    <property type="molecule type" value="Genomic_DNA"/>
</dbReference>
<evidence type="ECO:0000313" key="10">
    <source>
        <dbReference type="Proteomes" id="UP000637267"/>
    </source>
</evidence>